<protein>
    <submittedName>
        <fullName evidence="1">Uncharacterized protein</fullName>
    </submittedName>
</protein>
<dbReference type="Proteomes" id="UP000029409">
    <property type="component" value="Chromosome"/>
</dbReference>
<dbReference type="KEGG" id="pdu:PDUR_00430"/>
<gene>
    <name evidence="1" type="ORF">PDUR_00430</name>
</gene>
<organism evidence="1 2">
    <name type="scientific">Paenibacillus durus</name>
    <name type="common">Paenibacillus azotofixans</name>
    <dbReference type="NCBI Taxonomy" id="44251"/>
    <lineage>
        <taxon>Bacteria</taxon>
        <taxon>Bacillati</taxon>
        <taxon>Bacillota</taxon>
        <taxon>Bacilli</taxon>
        <taxon>Bacillales</taxon>
        <taxon>Paenibacillaceae</taxon>
        <taxon>Paenibacillus</taxon>
    </lineage>
</organism>
<sequence>MDQQLQLDQQQLVSAWQERLPSFMDDGDSYTVQADEGDKKSLLIHFNAAGRQNYTLDFRCMYVDSREVAVDLIDVERAGLHTDERTDAVQQLAQRYTRKIHECAQALKPLTNH</sequence>
<evidence type="ECO:0000313" key="1">
    <source>
        <dbReference type="EMBL" id="AIQ10671.1"/>
    </source>
</evidence>
<dbReference type="eggNOG" id="ENOG5032T27">
    <property type="taxonomic scope" value="Bacteria"/>
</dbReference>
<reference evidence="1 2" key="1">
    <citation type="submission" date="2014-08" db="EMBL/GenBank/DDBJ databases">
        <title>Comparative genomics of the Paenibacillus odorifer group.</title>
        <authorList>
            <person name="den Bakker H.C."/>
            <person name="Tsai Y.-C."/>
            <person name="Martin N."/>
            <person name="Korlach J."/>
            <person name="Wiedmann M."/>
        </authorList>
    </citation>
    <scope>NUCLEOTIDE SEQUENCE [LARGE SCALE GENOMIC DNA]</scope>
    <source>
        <strain evidence="1 2">DSM 1735</strain>
    </source>
</reference>
<dbReference type="RefSeq" id="WP_042204605.1">
    <property type="nucleotide sequence ID" value="NZ_CP009288.1"/>
</dbReference>
<dbReference type="OrthoDB" id="2971377at2"/>
<proteinExistence type="predicted"/>
<dbReference type="AlphaFoldDB" id="A0A089HFF1"/>
<dbReference type="STRING" id="44251.PDUR_00430"/>
<dbReference type="EMBL" id="CP009288">
    <property type="protein sequence ID" value="AIQ10671.1"/>
    <property type="molecule type" value="Genomic_DNA"/>
</dbReference>
<keyword evidence="2" id="KW-1185">Reference proteome</keyword>
<evidence type="ECO:0000313" key="2">
    <source>
        <dbReference type="Proteomes" id="UP000029409"/>
    </source>
</evidence>
<accession>A0A089HFF1</accession>
<name>A0A089HFF1_PAEDU</name>